<accession>A0A0C9WN81</accession>
<organism evidence="1 2">
    <name type="scientific">Laccaria amethystina LaAM-08-1</name>
    <dbReference type="NCBI Taxonomy" id="1095629"/>
    <lineage>
        <taxon>Eukaryota</taxon>
        <taxon>Fungi</taxon>
        <taxon>Dikarya</taxon>
        <taxon>Basidiomycota</taxon>
        <taxon>Agaricomycotina</taxon>
        <taxon>Agaricomycetes</taxon>
        <taxon>Agaricomycetidae</taxon>
        <taxon>Agaricales</taxon>
        <taxon>Agaricineae</taxon>
        <taxon>Hydnangiaceae</taxon>
        <taxon>Laccaria</taxon>
    </lineage>
</organism>
<name>A0A0C9WN81_9AGAR</name>
<reference evidence="2" key="2">
    <citation type="submission" date="2015-01" db="EMBL/GenBank/DDBJ databases">
        <title>Evolutionary Origins and Diversification of the Mycorrhizal Mutualists.</title>
        <authorList>
            <consortium name="DOE Joint Genome Institute"/>
            <consortium name="Mycorrhizal Genomics Consortium"/>
            <person name="Kohler A."/>
            <person name="Kuo A."/>
            <person name="Nagy L.G."/>
            <person name="Floudas D."/>
            <person name="Copeland A."/>
            <person name="Barry K.W."/>
            <person name="Cichocki N."/>
            <person name="Veneault-Fourrey C."/>
            <person name="LaButti K."/>
            <person name="Lindquist E.A."/>
            <person name="Lipzen A."/>
            <person name="Lundell T."/>
            <person name="Morin E."/>
            <person name="Murat C."/>
            <person name="Riley R."/>
            <person name="Ohm R."/>
            <person name="Sun H."/>
            <person name="Tunlid A."/>
            <person name="Henrissat B."/>
            <person name="Grigoriev I.V."/>
            <person name="Hibbett D.S."/>
            <person name="Martin F."/>
        </authorList>
    </citation>
    <scope>NUCLEOTIDE SEQUENCE [LARGE SCALE GENOMIC DNA]</scope>
    <source>
        <strain evidence="2">LaAM-08-1</strain>
    </source>
</reference>
<dbReference type="AlphaFoldDB" id="A0A0C9WN81"/>
<protein>
    <submittedName>
        <fullName evidence="1">Uncharacterized protein</fullName>
    </submittedName>
</protein>
<dbReference type="OrthoDB" id="3111509at2759"/>
<evidence type="ECO:0000313" key="2">
    <source>
        <dbReference type="Proteomes" id="UP000054477"/>
    </source>
</evidence>
<dbReference type="Proteomes" id="UP000054477">
    <property type="component" value="Unassembled WGS sequence"/>
</dbReference>
<proteinExistence type="predicted"/>
<sequence>MTYTLRISMRRMICPTVWCSVPRADAVLWSCPLRSQHSAAPPTARPNDNHEAVMRYSAAKPGQITSQLIIADGRSTIEDPSPTHGGIECWKHSETSVHQSFLRWDP</sequence>
<gene>
    <name evidence="1" type="ORF">K443DRAFT_14173</name>
</gene>
<evidence type="ECO:0000313" key="1">
    <source>
        <dbReference type="EMBL" id="KIJ91720.1"/>
    </source>
</evidence>
<dbReference type="HOGENOM" id="CLU_173470_0_0_1"/>
<keyword evidence="2" id="KW-1185">Reference proteome</keyword>
<dbReference type="EMBL" id="KN838976">
    <property type="protein sequence ID" value="KIJ91720.1"/>
    <property type="molecule type" value="Genomic_DNA"/>
</dbReference>
<reference evidence="1 2" key="1">
    <citation type="submission" date="2014-04" db="EMBL/GenBank/DDBJ databases">
        <authorList>
            <consortium name="DOE Joint Genome Institute"/>
            <person name="Kuo A."/>
            <person name="Kohler A."/>
            <person name="Nagy L.G."/>
            <person name="Floudas D."/>
            <person name="Copeland A."/>
            <person name="Barry K.W."/>
            <person name="Cichocki N."/>
            <person name="Veneault-Fourrey C."/>
            <person name="LaButti K."/>
            <person name="Lindquist E.A."/>
            <person name="Lipzen A."/>
            <person name="Lundell T."/>
            <person name="Morin E."/>
            <person name="Murat C."/>
            <person name="Sun H."/>
            <person name="Tunlid A."/>
            <person name="Henrissat B."/>
            <person name="Grigoriev I.V."/>
            <person name="Hibbett D.S."/>
            <person name="Martin F."/>
            <person name="Nordberg H.P."/>
            <person name="Cantor M.N."/>
            <person name="Hua S.X."/>
        </authorList>
    </citation>
    <scope>NUCLEOTIDE SEQUENCE [LARGE SCALE GENOMIC DNA]</scope>
    <source>
        <strain evidence="1 2">LaAM-08-1</strain>
    </source>
</reference>